<evidence type="ECO:0000313" key="2">
    <source>
        <dbReference type="Proteomes" id="UP000002499"/>
    </source>
</evidence>
<keyword evidence="2" id="KW-1185">Reference proteome</keyword>
<evidence type="ECO:0008006" key="3">
    <source>
        <dbReference type="Google" id="ProtNLM"/>
    </source>
</evidence>
<accession>E9EHV5</accession>
<dbReference type="RefSeq" id="XP_007815793.1">
    <property type="nucleotide sequence ID" value="XM_007817602.1"/>
</dbReference>
<dbReference type="Proteomes" id="UP000002499">
    <property type="component" value="Unassembled WGS sequence"/>
</dbReference>
<sequence>MELFPALSATNNPLQRIGFGDCGSVWGMAKWERYGYHDVDVVIKREDASPGRDIKYEAMIQRGIYGAARSLQLTSVPQVFHLIDQEDDKRWHDLLPVLPAGLGKCRTMIAERITSVSRQAQLLLVEKYNRTPTRDRYIQALSNGRYAHCLVHLYLGLRRTCDPDQPLQQPHRFSLRDFPLHADQMEELQLPCQEYAKAMGEALAMLHWQMKLCGTRVKFVLGARRGAVTMGMGAPLAEHSVWMLDFDLARPIQANVSGLVLIARAF</sequence>
<organism evidence="2">
    <name type="scientific">Metarhizium acridum (strain CQMa 102)</name>
    <dbReference type="NCBI Taxonomy" id="655827"/>
    <lineage>
        <taxon>Eukaryota</taxon>
        <taxon>Fungi</taxon>
        <taxon>Dikarya</taxon>
        <taxon>Ascomycota</taxon>
        <taxon>Pezizomycotina</taxon>
        <taxon>Sordariomycetes</taxon>
        <taxon>Hypocreomycetidae</taxon>
        <taxon>Hypocreales</taxon>
        <taxon>Clavicipitaceae</taxon>
        <taxon>Metarhizium</taxon>
    </lineage>
</organism>
<dbReference type="EMBL" id="GL698621">
    <property type="protein sequence ID" value="EFY84508.1"/>
    <property type="molecule type" value="Genomic_DNA"/>
</dbReference>
<dbReference type="HOGENOM" id="CLU_039531_2_0_1"/>
<dbReference type="PANTHER" id="PTHR40780">
    <property type="entry name" value="DUF3669 DOMAIN-CONTAINING PROTEIN"/>
    <property type="match status" value="1"/>
</dbReference>
<dbReference type="PANTHER" id="PTHR40780:SF2">
    <property type="entry name" value="DUF3669 DOMAIN-CONTAINING PROTEIN"/>
    <property type="match status" value="1"/>
</dbReference>
<dbReference type="InParanoid" id="E9EHV5"/>
<dbReference type="AlphaFoldDB" id="E9EHV5"/>
<reference evidence="1 2" key="1">
    <citation type="journal article" date="2011" name="PLoS Genet.">
        <title>Genome sequencing and comparative transcriptomics of the model entomopathogenic fungi Metarhizium anisopliae and M. acridum.</title>
        <authorList>
            <person name="Gao Q."/>
            <person name="Jin K."/>
            <person name="Ying S.H."/>
            <person name="Zhang Y."/>
            <person name="Xiao G."/>
            <person name="Shang Y."/>
            <person name="Duan Z."/>
            <person name="Hu X."/>
            <person name="Xie X.Q."/>
            <person name="Zhou G."/>
            <person name="Peng G."/>
            <person name="Luo Z."/>
            <person name="Huang W."/>
            <person name="Wang B."/>
            <person name="Fang W."/>
            <person name="Wang S."/>
            <person name="Zhong Y."/>
            <person name="Ma L.J."/>
            <person name="St Leger R.J."/>
            <person name="Zhao G.P."/>
            <person name="Pei Y."/>
            <person name="Feng M.G."/>
            <person name="Xia Y."/>
            <person name="Wang C."/>
        </authorList>
    </citation>
    <scope>NUCLEOTIDE SEQUENCE [LARGE SCALE GENOMIC DNA]</scope>
    <source>
        <strain evidence="1 2">CQMa 102</strain>
    </source>
</reference>
<dbReference type="GeneID" id="19253764"/>
<gene>
    <name evidence="1" type="ORF">MAC_09453</name>
</gene>
<evidence type="ECO:0000313" key="1">
    <source>
        <dbReference type="EMBL" id="EFY84508.1"/>
    </source>
</evidence>
<protein>
    <recommendedName>
        <fullName evidence="3">DUF3669 domain-containing protein</fullName>
    </recommendedName>
</protein>
<proteinExistence type="predicted"/>
<dbReference type="eggNOG" id="ENOG502SHT4">
    <property type="taxonomic scope" value="Eukaryota"/>
</dbReference>
<dbReference type="OrthoDB" id="2993351at2759"/>
<name>E9EHV5_METAQ</name>
<dbReference type="KEGG" id="maw:19253764"/>